<dbReference type="Pfam" id="PF13857">
    <property type="entry name" value="Ank_5"/>
    <property type="match status" value="1"/>
</dbReference>
<keyword evidence="5" id="KW-1185">Reference proteome</keyword>
<dbReference type="GO" id="GO:0045944">
    <property type="term" value="P:positive regulation of transcription by RNA polymerase II"/>
    <property type="evidence" value="ECO:0007669"/>
    <property type="project" value="TreeGrafter"/>
</dbReference>
<evidence type="ECO:0000256" key="3">
    <source>
        <dbReference type="PROSITE-ProRule" id="PRU00023"/>
    </source>
</evidence>
<evidence type="ECO:0000313" key="4">
    <source>
        <dbReference type="EMBL" id="CCX08622.1"/>
    </source>
</evidence>
<dbReference type="PANTHER" id="PTHR24193:SF125">
    <property type="entry name" value="PROTEIN FEM-1 HOMOLOG CG6966-LIKE PROTEIN"/>
    <property type="match status" value="1"/>
</dbReference>
<sequence length="259" mass="28268">MADRQAFPAEILLEISEYTTTATLASLCATSRQLYALLIPSLYRRGVEIASNEQQMLLNIGVRLIRQNKYSSVAKLLQYGLSACTCTRALRRYVNSSSGHSLTVQDTSLLQISVYVRNKRRTGNTSITKLLLDHGADVHHKDSEGFTALHYAMIDLNSRSGPMGNSWATMLIQHGADVNAVSRWGRSPLHTAALYNNWVAIGHLVGYGASINTVDSDGRTAVMCAIEINVDNSHAKVIAELYKYGAQAPPSEAGEVSPN</sequence>
<dbReference type="Proteomes" id="UP000018144">
    <property type="component" value="Unassembled WGS sequence"/>
</dbReference>
<organism evidence="4 5">
    <name type="scientific">Pyronema omphalodes (strain CBS 100304)</name>
    <name type="common">Pyronema confluens</name>
    <dbReference type="NCBI Taxonomy" id="1076935"/>
    <lineage>
        <taxon>Eukaryota</taxon>
        <taxon>Fungi</taxon>
        <taxon>Dikarya</taxon>
        <taxon>Ascomycota</taxon>
        <taxon>Pezizomycotina</taxon>
        <taxon>Pezizomycetes</taxon>
        <taxon>Pezizales</taxon>
        <taxon>Pyronemataceae</taxon>
        <taxon>Pyronema</taxon>
    </lineage>
</organism>
<dbReference type="PROSITE" id="PS50088">
    <property type="entry name" value="ANK_REPEAT"/>
    <property type="match status" value="2"/>
</dbReference>
<evidence type="ECO:0000256" key="2">
    <source>
        <dbReference type="ARBA" id="ARBA00023043"/>
    </source>
</evidence>
<gene>
    <name evidence="4" type="ORF">PCON_08215</name>
</gene>
<keyword evidence="1" id="KW-0677">Repeat</keyword>
<keyword evidence="2 3" id="KW-0040">ANK repeat</keyword>
<dbReference type="STRING" id="1076935.U4L151"/>
<evidence type="ECO:0000256" key="1">
    <source>
        <dbReference type="ARBA" id="ARBA00022737"/>
    </source>
</evidence>
<dbReference type="GO" id="GO:0000976">
    <property type="term" value="F:transcription cis-regulatory region binding"/>
    <property type="evidence" value="ECO:0007669"/>
    <property type="project" value="TreeGrafter"/>
</dbReference>
<accession>U4L151</accession>
<dbReference type="InterPro" id="IPR050663">
    <property type="entry name" value="Ankyrin-SOCS_Box"/>
</dbReference>
<protein>
    <submittedName>
        <fullName evidence="4">Similar to Ankyrin repeat domain-containing protein 50 acc. no. Q9ULJ7</fullName>
    </submittedName>
</protein>
<feature type="repeat" description="ANK" evidence="3">
    <location>
        <begin position="184"/>
        <end position="216"/>
    </location>
</feature>
<dbReference type="InterPro" id="IPR036770">
    <property type="entry name" value="Ankyrin_rpt-contain_sf"/>
</dbReference>
<dbReference type="InterPro" id="IPR002110">
    <property type="entry name" value="Ankyrin_rpt"/>
</dbReference>
<dbReference type="EMBL" id="HF935426">
    <property type="protein sequence ID" value="CCX08622.1"/>
    <property type="molecule type" value="Genomic_DNA"/>
</dbReference>
<name>U4L151_PYROM</name>
<dbReference type="PANTHER" id="PTHR24193">
    <property type="entry name" value="ANKYRIN REPEAT PROTEIN"/>
    <property type="match status" value="1"/>
</dbReference>
<evidence type="ECO:0000313" key="5">
    <source>
        <dbReference type="Proteomes" id="UP000018144"/>
    </source>
</evidence>
<dbReference type="eggNOG" id="KOG0504">
    <property type="taxonomic scope" value="Eukaryota"/>
</dbReference>
<dbReference type="AlphaFoldDB" id="U4L151"/>
<reference evidence="4 5" key="1">
    <citation type="journal article" date="2013" name="PLoS Genet.">
        <title>The genome and development-dependent transcriptomes of Pyronema confluens: a window into fungal evolution.</title>
        <authorList>
            <person name="Traeger S."/>
            <person name="Altegoer F."/>
            <person name="Freitag M."/>
            <person name="Gabaldon T."/>
            <person name="Kempken F."/>
            <person name="Kumar A."/>
            <person name="Marcet-Houben M."/>
            <person name="Poggeler S."/>
            <person name="Stajich J.E."/>
            <person name="Nowrousian M."/>
        </authorList>
    </citation>
    <scope>NUCLEOTIDE SEQUENCE [LARGE SCALE GENOMIC DNA]</scope>
    <source>
        <strain evidence="5">CBS 100304</strain>
        <tissue evidence="4">Vegetative mycelium</tissue>
    </source>
</reference>
<dbReference type="SUPFAM" id="SSF48403">
    <property type="entry name" value="Ankyrin repeat"/>
    <property type="match status" value="1"/>
</dbReference>
<dbReference type="SMART" id="SM00248">
    <property type="entry name" value="ANK"/>
    <property type="match status" value="4"/>
</dbReference>
<dbReference type="OrthoDB" id="341259at2759"/>
<feature type="repeat" description="ANK" evidence="3">
    <location>
        <begin position="144"/>
        <end position="183"/>
    </location>
</feature>
<dbReference type="GO" id="GO:0005634">
    <property type="term" value="C:nucleus"/>
    <property type="evidence" value="ECO:0007669"/>
    <property type="project" value="TreeGrafter"/>
</dbReference>
<proteinExistence type="predicted"/>
<dbReference type="Pfam" id="PF13637">
    <property type="entry name" value="Ank_4"/>
    <property type="match status" value="1"/>
</dbReference>
<dbReference type="PROSITE" id="PS50297">
    <property type="entry name" value="ANK_REP_REGION"/>
    <property type="match status" value="1"/>
</dbReference>
<dbReference type="Gene3D" id="1.25.40.20">
    <property type="entry name" value="Ankyrin repeat-containing domain"/>
    <property type="match status" value="1"/>
</dbReference>